<proteinExistence type="predicted"/>
<evidence type="ECO:0000256" key="1">
    <source>
        <dbReference type="SAM" id="Phobius"/>
    </source>
</evidence>
<keyword evidence="1" id="KW-0812">Transmembrane</keyword>
<keyword evidence="1" id="KW-1133">Transmembrane helix</keyword>
<evidence type="ECO:0000313" key="2">
    <source>
        <dbReference type="EMBL" id="GCE17644.1"/>
    </source>
</evidence>
<feature type="transmembrane region" description="Helical" evidence="1">
    <location>
        <begin position="286"/>
        <end position="308"/>
    </location>
</feature>
<dbReference type="PANTHER" id="PTHR43471">
    <property type="entry name" value="ABC TRANSPORTER PERMEASE"/>
    <property type="match status" value="1"/>
</dbReference>
<keyword evidence="3" id="KW-1185">Reference proteome</keyword>
<feature type="transmembrane region" description="Helical" evidence="1">
    <location>
        <begin position="37"/>
        <end position="55"/>
    </location>
</feature>
<dbReference type="OrthoDB" id="172660at2"/>
<protein>
    <recommendedName>
        <fullName evidence="4">ABC transporter permease</fullName>
    </recommendedName>
</protein>
<feature type="transmembrane region" description="Helical" evidence="1">
    <location>
        <begin position="178"/>
        <end position="202"/>
    </location>
</feature>
<feature type="transmembrane region" description="Helical" evidence="1">
    <location>
        <begin position="214"/>
        <end position="236"/>
    </location>
</feature>
<dbReference type="AlphaFoldDB" id="A0A402AEY7"/>
<comment type="caution">
    <text evidence="2">The sequence shown here is derived from an EMBL/GenBank/DDBJ whole genome shotgun (WGS) entry which is preliminary data.</text>
</comment>
<dbReference type="Proteomes" id="UP000287188">
    <property type="component" value="Unassembled WGS sequence"/>
</dbReference>
<feature type="transmembrane region" description="Helical" evidence="1">
    <location>
        <begin position="75"/>
        <end position="99"/>
    </location>
</feature>
<evidence type="ECO:0000313" key="3">
    <source>
        <dbReference type="Proteomes" id="UP000287188"/>
    </source>
</evidence>
<keyword evidence="1" id="KW-0472">Membrane</keyword>
<evidence type="ECO:0008006" key="4">
    <source>
        <dbReference type="Google" id="ProtNLM"/>
    </source>
</evidence>
<dbReference type="EMBL" id="BIFS01000001">
    <property type="protein sequence ID" value="GCE17644.1"/>
    <property type="molecule type" value="Genomic_DNA"/>
</dbReference>
<dbReference type="RefSeq" id="WP_126549297.1">
    <property type="nucleotide sequence ID" value="NZ_BIFS01000001.1"/>
</dbReference>
<gene>
    <name evidence="2" type="ORF">KDK_14440</name>
</gene>
<organism evidence="2 3">
    <name type="scientific">Dictyobacter kobayashii</name>
    <dbReference type="NCBI Taxonomy" id="2014872"/>
    <lineage>
        <taxon>Bacteria</taxon>
        <taxon>Bacillati</taxon>
        <taxon>Chloroflexota</taxon>
        <taxon>Ktedonobacteria</taxon>
        <taxon>Ktedonobacterales</taxon>
        <taxon>Dictyobacteraceae</taxon>
        <taxon>Dictyobacter</taxon>
    </lineage>
</organism>
<accession>A0A402AEY7</accession>
<name>A0A402AEY7_9CHLR</name>
<reference evidence="3" key="1">
    <citation type="submission" date="2018-12" db="EMBL/GenBank/DDBJ databases">
        <title>Tengunoibacter tsumagoiensis gen. nov., sp. nov., Dictyobacter kobayashii sp. nov., D. alpinus sp. nov., and D. joshuensis sp. nov. and description of Dictyobacteraceae fam. nov. within the order Ktedonobacterales isolated from Tengu-no-mugimeshi.</title>
        <authorList>
            <person name="Wang C.M."/>
            <person name="Zheng Y."/>
            <person name="Sakai Y."/>
            <person name="Toyoda A."/>
            <person name="Minakuchi Y."/>
            <person name="Abe K."/>
            <person name="Yokota A."/>
            <person name="Yabe S."/>
        </authorList>
    </citation>
    <scope>NUCLEOTIDE SEQUENCE [LARGE SCALE GENOMIC DNA]</scope>
    <source>
        <strain evidence="3">Uno11</strain>
    </source>
</reference>
<sequence>METQLSLTTTKDTSGERNHPLWSVFQWELRRRLKGPAFWLMSAFLFLFTLILMWLGQYKDFIDQKSGVAVADITAFGLMYELPGVLLLWFGILLPFLTVDLASSDVRRKTHELVMTCAISNRAFLWGRYLVGLCQCLFLTLLMLVAMVVMAFALHSFLWLGLDGPSDLIGYPEPNVGIIVFFWALMVLPIAVWFSAICFRLGSFNAQSIGMNQALMAGLWFLIWTFEFIFNGNPIASAFDPTSDSMSFAFRSFYMNRYWTLVQHVTNPDQRQAIGNAVQQLMPDTLWLFVLTHIIYALLGLVFVALSIKKFPRFANAL</sequence>
<feature type="transmembrane region" description="Helical" evidence="1">
    <location>
        <begin position="129"/>
        <end position="158"/>
    </location>
</feature>